<dbReference type="AlphaFoldDB" id="A0A8X6S9U1"/>
<dbReference type="EMBL" id="BMAU01021272">
    <property type="protein sequence ID" value="GFY07375.1"/>
    <property type="molecule type" value="Genomic_DNA"/>
</dbReference>
<sequence length="95" mass="11052">MVVERLARHHTPATTVDELWHCVEAAYASVPILKRKKWGKRHRSLARERKSVRSVRKCPLLARGAGKRRKERRSGKMDRERKTKPLLLANFVDIG</sequence>
<feature type="compositionally biased region" description="Basic and acidic residues" evidence="1">
    <location>
        <begin position="74"/>
        <end position="83"/>
    </location>
</feature>
<dbReference type="Proteomes" id="UP000887159">
    <property type="component" value="Unassembled WGS sequence"/>
</dbReference>
<accession>A0A8X6S9U1</accession>
<evidence type="ECO:0000256" key="1">
    <source>
        <dbReference type="SAM" id="MobiDB-lite"/>
    </source>
</evidence>
<feature type="region of interest" description="Disordered" evidence="1">
    <location>
        <begin position="63"/>
        <end position="83"/>
    </location>
</feature>
<evidence type="ECO:0000313" key="2">
    <source>
        <dbReference type="EMBL" id="GFY07375.1"/>
    </source>
</evidence>
<name>A0A8X6S9U1_TRICX</name>
<evidence type="ECO:0000313" key="3">
    <source>
        <dbReference type="Proteomes" id="UP000887159"/>
    </source>
</evidence>
<gene>
    <name evidence="2" type="ORF">TNCV_5085601</name>
</gene>
<reference evidence="2" key="1">
    <citation type="submission" date="2020-08" db="EMBL/GenBank/DDBJ databases">
        <title>Multicomponent nature underlies the extraordinary mechanical properties of spider dragline silk.</title>
        <authorList>
            <person name="Kono N."/>
            <person name="Nakamura H."/>
            <person name="Mori M."/>
            <person name="Yoshida Y."/>
            <person name="Ohtoshi R."/>
            <person name="Malay A.D."/>
            <person name="Moran D.A.P."/>
            <person name="Tomita M."/>
            <person name="Numata K."/>
            <person name="Arakawa K."/>
        </authorList>
    </citation>
    <scope>NUCLEOTIDE SEQUENCE</scope>
</reference>
<proteinExistence type="predicted"/>
<organism evidence="2 3">
    <name type="scientific">Trichonephila clavipes</name>
    <name type="common">Golden silk orbweaver</name>
    <name type="synonym">Nephila clavipes</name>
    <dbReference type="NCBI Taxonomy" id="2585209"/>
    <lineage>
        <taxon>Eukaryota</taxon>
        <taxon>Metazoa</taxon>
        <taxon>Ecdysozoa</taxon>
        <taxon>Arthropoda</taxon>
        <taxon>Chelicerata</taxon>
        <taxon>Arachnida</taxon>
        <taxon>Araneae</taxon>
        <taxon>Araneomorphae</taxon>
        <taxon>Entelegynae</taxon>
        <taxon>Araneoidea</taxon>
        <taxon>Nephilidae</taxon>
        <taxon>Trichonephila</taxon>
    </lineage>
</organism>
<keyword evidence="3" id="KW-1185">Reference proteome</keyword>
<comment type="caution">
    <text evidence="2">The sequence shown here is derived from an EMBL/GenBank/DDBJ whole genome shotgun (WGS) entry which is preliminary data.</text>
</comment>
<protein>
    <submittedName>
        <fullName evidence="2">Uncharacterized protein</fullName>
    </submittedName>
</protein>